<dbReference type="GO" id="GO:0005667">
    <property type="term" value="C:transcription regulator complex"/>
    <property type="evidence" value="ECO:0007669"/>
    <property type="project" value="TreeGrafter"/>
</dbReference>
<evidence type="ECO:0000313" key="10">
    <source>
        <dbReference type="Proteomes" id="UP000243797"/>
    </source>
</evidence>
<dbReference type="Pfam" id="PF01285">
    <property type="entry name" value="TEA"/>
    <property type="match status" value="1"/>
</dbReference>
<dbReference type="SMART" id="SM00426">
    <property type="entry name" value="TEA"/>
    <property type="match status" value="1"/>
</dbReference>
<feature type="region of interest" description="Disordered" evidence="7">
    <location>
        <begin position="538"/>
        <end position="561"/>
    </location>
</feature>
<evidence type="ECO:0000256" key="7">
    <source>
        <dbReference type="SAM" id="MobiDB-lite"/>
    </source>
</evidence>
<evidence type="ECO:0000256" key="5">
    <source>
        <dbReference type="ARBA" id="ARBA00023242"/>
    </source>
</evidence>
<dbReference type="PANTHER" id="PTHR11834">
    <property type="entry name" value="TRANSCRIPTIONAL ENHANCER FACTOR TEF RELATED"/>
    <property type="match status" value="1"/>
</dbReference>
<dbReference type="EMBL" id="NKHZ01000051">
    <property type="protein sequence ID" value="PNS17386.1"/>
    <property type="molecule type" value="Genomic_DNA"/>
</dbReference>
<organism evidence="9 10">
    <name type="scientific">Sphaceloma murrayae</name>
    <dbReference type="NCBI Taxonomy" id="2082308"/>
    <lineage>
        <taxon>Eukaryota</taxon>
        <taxon>Fungi</taxon>
        <taxon>Dikarya</taxon>
        <taxon>Ascomycota</taxon>
        <taxon>Pezizomycotina</taxon>
        <taxon>Dothideomycetes</taxon>
        <taxon>Dothideomycetidae</taxon>
        <taxon>Myriangiales</taxon>
        <taxon>Elsinoaceae</taxon>
        <taxon>Sphaceloma</taxon>
    </lineage>
</organism>
<dbReference type="Gene3D" id="6.10.20.40">
    <property type="entry name" value="TEA/ATTS domain"/>
    <property type="match status" value="1"/>
</dbReference>
<dbReference type="InterPro" id="IPR038096">
    <property type="entry name" value="TEA/ATTS_sf"/>
</dbReference>
<keyword evidence="10" id="KW-1185">Reference proteome</keyword>
<proteinExistence type="inferred from homology"/>
<feature type="domain" description="TEA" evidence="8">
    <location>
        <begin position="119"/>
        <end position="197"/>
    </location>
</feature>
<dbReference type="AlphaFoldDB" id="A0A2K1QQL3"/>
<keyword evidence="4" id="KW-0804">Transcription</keyword>
<comment type="similarity">
    <text evidence="2">Belongs to the TEC1 family.</text>
</comment>
<dbReference type="PROSITE" id="PS51088">
    <property type="entry name" value="TEA_2"/>
    <property type="match status" value="1"/>
</dbReference>
<evidence type="ECO:0000259" key="8">
    <source>
        <dbReference type="PROSITE" id="PS51088"/>
    </source>
</evidence>
<feature type="region of interest" description="Disordered" evidence="7">
    <location>
        <begin position="15"/>
        <end position="44"/>
    </location>
</feature>
<evidence type="ECO:0000313" key="9">
    <source>
        <dbReference type="EMBL" id="PNS17386.1"/>
    </source>
</evidence>
<comment type="caution">
    <text evidence="9">The sequence shown here is derived from an EMBL/GenBank/DDBJ whole genome shotgun (WGS) entry which is preliminary data.</text>
</comment>
<feature type="DNA-binding region" description="TEA" evidence="6">
    <location>
        <begin position="119"/>
        <end position="197"/>
    </location>
</feature>
<dbReference type="Proteomes" id="UP000243797">
    <property type="component" value="Unassembled WGS sequence"/>
</dbReference>
<dbReference type="GO" id="GO:0005634">
    <property type="term" value="C:nucleus"/>
    <property type="evidence" value="ECO:0007669"/>
    <property type="project" value="UniProtKB-SubCell"/>
</dbReference>
<dbReference type="InterPro" id="IPR000818">
    <property type="entry name" value="TEA/ATTS_dom"/>
</dbReference>
<feature type="region of interest" description="Disordered" evidence="7">
    <location>
        <begin position="500"/>
        <end position="521"/>
    </location>
</feature>
<evidence type="ECO:0000256" key="4">
    <source>
        <dbReference type="ARBA" id="ARBA00023163"/>
    </source>
</evidence>
<dbReference type="GO" id="GO:0000978">
    <property type="term" value="F:RNA polymerase II cis-regulatory region sequence-specific DNA binding"/>
    <property type="evidence" value="ECO:0007669"/>
    <property type="project" value="TreeGrafter"/>
</dbReference>
<evidence type="ECO:0000256" key="6">
    <source>
        <dbReference type="PROSITE-ProRule" id="PRU00505"/>
    </source>
</evidence>
<evidence type="ECO:0000256" key="2">
    <source>
        <dbReference type="ARBA" id="ARBA00008421"/>
    </source>
</evidence>
<gene>
    <name evidence="9" type="ORF">CAC42_7069</name>
</gene>
<dbReference type="InterPro" id="IPR050937">
    <property type="entry name" value="TEC1_TEAD_TF"/>
</dbReference>
<sequence length="666" mass="72758">MTQLYETAVHLPRVPVVPSSGHDPANYGASSASSSYDESLHENDSQPFHGQALMDFAHRSSQIYGVKEQICLPIVDLRTKKLVIPTRAHNDELKAQANNLFREFLGCPGFLNYRTRRKKNKKDAVWPDFVEYAFFEALVRYPPCGRTTFSSPYIKGGKPMGTNELRGHHIHVATGLARDRKQISSHLQVIRPYVRDKPRLLAWLISTKGKPAGMSLLRRISPHVEPITQSLAEYGPQMSGLKLATCSSQAWTLCEFDMSLCPLLNQSEKKHDLPLHTYSRSNHTSRLPDIQIEEFRLAFVLFPELFQNHLPRPIGTTILAVEASISLPELLKFTNASPDLVIHLILRGPSVPSEAEVETVTTIFSPSSPPTCNTSRLGSRTPHPCPSPTESYYQIPFFSAYWADLLSSLGRKYSTAPKPGPVPSDPTAQLDASLRSITALQQITVRSRQNPDIEHRVALRWQFRLSGNSGTGSSGGLHWRAAGIPRIEMDLPSPLLESRVERKERGKGSGPSTPMSPGDVGGLRSPIALKGEWDGFAQGGKGADESRSGPEGFGVGLGGEGEDGERGMFHVGFLPEDLGMASVGVEGGFDFADFAYGEAQDMTVVEQGVMDPSLVGEGWGLVGPGQGLGLDLLRREGERGFGYGEMLQIDPWMTGGATGGVVTHGE</sequence>
<dbReference type="PANTHER" id="PTHR11834:SF0">
    <property type="entry name" value="PROTEIN SCALLOPED"/>
    <property type="match status" value="1"/>
</dbReference>
<name>A0A2K1QQL3_9PEZI</name>
<evidence type="ECO:0000256" key="3">
    <source>
        <dbReference type="ARBA" id="ARBA00023015"/>
    </source>
</evidence>
<dbReference type="OrthoDB" id="10006572at2759"/>
<protein>
    <recommendedName>
        <fullName evidence="8">TEA domain-containing protein</fullName>
    </recommendedName>
</protein>
<keyword evidence="3" id="KW-0805">Transcription regulation</keyword>
<dbReference type="InParanoid" id="A0A2K1QQL3"/>
<keyword evidence="5" id="KW-0539">Nucleus</keyword>
<comment type="subcellular location">
    <subcellularLocation>
        <location evidence="1">Nucleus</location>
    </subcellularLocation>
</comment>
<accession>A0A2K1QQL3</accession>
<dbReference type="GO" id="GO:0000981">
    <property type="term" value="F:DNA-binding transcription factor activity, RNA polymerase II-specific"/>
    <property type="evidence" value="ECO:0007669"/>
    <property type="project" value="TreeGrafter"/>
</dbReference>
<reference evidence="9 10" key="1">
    <citation type="submission" date="2017-06" db="EMBL/GenBank/DDBJ databases">
        <title>Draft genome sequence of a variant of Elsinoe murrayae.</title>
        <authorList>
            <person name="Cheng Q."/>
        </authorList>
    </citation>
    <scope>NUCLEOTIDE SEQUENCE [LARGE SCALE GENOMIC DNA]</scope>
    <source>
        <strain evidence="9 10">CQ-2017a</strain>
    </source>
</reference>
<dbReference type="STRING" id="2082308.A0A2K1QQL3"/>
<evidence type="ECO:0000256" key="1">
    <source>
        <dbReference type="ARBA" id="ARBA00004123"/>
    </source>
</evidence>